<dbReference type="CDD" id="cd11333">
    <property type="entry name" value="AmyAc_SI_OligoGlu_DGase"/>
    <property type="match status" value="1"/>
</dbReference>
<keyword evidence="2 5" id="KW-0378">Hydrolase</keyword>
<dbReference type="SMART" id="SM00642">
    <property type="entry name" value="Aamy"/>
    <property type="match status" value="1"/>
</dbReference>
<comment type="similarity">
    <text evidence="1">Belongs to the glycosyl hydrolase 13 family.</text>
</comment>
<dbReference type="NCBIfam" id="NF008183">
    <property type="entry name" value="PRK10933.1"/>
    <property type="match status" value="1"/>
</dbReference>
<dbReference type="InterPro" id="IPR045857">
    <property type="entry name" value="O16G_dom_2"/>
</dbReference>
<dbReference type="InterPro" id="IPR013780">
    <property type="entry name" value="Glyco_hydro_b"/>
</dbReference>
<dbReference type="FunFam" id="3.20.20.80:FF:000064">
    <property type="entry name" value="Oligo-1,6-glucosidase"/>
    <property type="match status" value="1"/>
</dbReference>
<dbReference type="Pfam" id="PF00128">
    <property type="entry name" value="Alpha-amylase"/>
    <property type="match status" value="1"/>
</dbReference>
<dbReference type="PANTHER" id="PTHR10357:SF184">
    <property type="entry name" value="OLIGO-1,6-GLUCOSIDASE 1"/>
    <property type="match status" value="1"/>
</dbReference>
<dbReference type="Gene3D" id="3.20.20.80">
    <property type="entry name" value="Glycosidases"/>
    <property type="match status" value="1"/>
</dbReference>
<dbReference type="GO" id="GO:0004574">
    <property type="term" value="F:oligo-1,6-glucosidase activity"/>
    <property type="evidence" value="ECO:0007669"/>
    <property type="project" value="UniProtKB-EC"/>
</dbReference>
<evidence type="ECO:0000313" key="5">
    <source>
        <dbReference type="EMBL" id="VYU15122.1"/>
    </source>
</evidence>
<dbReference type="GO" id="GO:0004556">
    <property type="term" value="F:alpha-amylase activity"/>
    <property type="evidence" value="ECO:0007669"/>
    <property type="project" value="TreeGrafter"/>
</dbReference>
<proteinExistence type="inferred from homology"/>
<protein>
    <submittedName>
        <fullName evidence="5">Oligo-1,6-glucosidase</fullName>
        <ecNumber evidence="5">3.2.1.10</ecNumber>
    </submittedName>
</protein>
<organism evidence="5">
    <name type="scientific">Clostridium paraputrificum</name>
    <dbReference type="NCBI Taxonomy" id="29363"/>
    <lineage>
        <taxon>Bacteria</taxon>
        <taxon>Bacillati</taxon>
        <taxon>Bacillota</taxon>
        <taxon>Clostridia</taxon>
        <taxon>Eubacteriales</taxon>
        <taxon>Clostridiaceae</taxon>
        <taxon>Clostridium</taxon>
    </lineage>
</organism>
<reference evidence="5" key="1">
    <citation type="submission" date="2019-11" db="EMBL/GenBank/DDBJ databases">
        <authorList>
            <person name="Feng L."/>
        </authorList>
    </citation>
    <scope>NUCLEOTIDE SEQUENCE</scope>
    <source>
        <strain evidence="5">CParaputrificumLFYP93</strain>
    </source>
</reference>
<dbReference type="Gene3D" id="3.90.400.10">
    <property type="entry name" value="Oligo-1,6-glucosidase, Domain 2"/>
    <property type="match status" value="1"/>
</dbReference>
<dbReference type="FunFam" id="3.90.400.10:FF:000002">
    <property type="entry name" value="Sucrose isomerase"/>
    <property type="match status" value="1"/>
</dbReference>
<sequence length="555" mass="65728">MEQWWKKGVVYQIYTRSFKDSNNDGVGDLNGIISCLDYLKFLGVDILWLTPIYESPNDDNGYDISDYRKVINEFGTIEDFLELLNEAHSRGIKIVMDIVFNHTSDEHRWFIESKSSKDNPYRDYYIWKEPKDGHEPNNWTSCFQGSAWEYDENTKEYYLHLFSKKQPDLNWQNPKVRQEAFDIMNYWANLGVDGFRLDVINLISKDESKYYIDSDIKGHKVCANGPNIHEYLQEMNQQVLYRKSLMTVGETPSVSVDDAKRFAPLDGSELSMIFQFEMMNVDGAEDNKWTDRRFKLLDLKRIMTNWQVGLYNKSWNSLFWSNHDQPRCVSRFGDTSTPFYHEKSAKMLGICLHMMQGTPYIYQGEELGMTNAPFESLEDYRDIDSLNSYKQLVEVEKSVAHEDMLRYLRKSSRDNARTPMQWDNSEYAGFSKKQPWIMINPNYKYINAKIELSNTNSIFYTYKKLIQLRKEYNIITDGYYELFMEDDPNIYAYKRINKEQELIVYCNFTSYLLEYDSSYIHEDASILISNYEDQLLGKLRAYESVVFIQKNRKTS</sequence>
<evidence type="ECO:0000259" key="4">
    <source>
        <dbReference type="SMART" id="SM00642"/>
    </source>
</evidence>
<name>A0A6N3CGK5_9CLOT</name>
<dbReference type="EC" id="3.2.1.10" evidence="5"/>
<accession>A0A6N3CGK5</accession>
<feature type="domain" description="Glycosyl hydrolase family 13 catalytic" evidence="4">
    <location>
        <begin position="12"/>
        <end position="417"/>
    </location>
</feature>
<dbReference type="Gene3D" id="2.60.40.1180">
    <property type="entry name" value="Golgi alpha-mannosidase II"/>
    <property type="match status" value="1"/>
</dbReference>
<dbReference type="PANTHER" id="PTHR10357">
    <property type="entry name" value="ALPHA-AMYLASE FAMILY MEMBER"/>
    <property type="match status" value="1"/>
</dbReference>
<dbReference type="RefSeq" id="WP_156560879.1">
    <property type="nucleotide sequence ID" value="NZ_CACRTV010000041.1"/>
</dbReference>
<dbReference type="EMBL" id="CACRTV010000041">
    <property type="protein sequence ID" value="VYU15122.1"/>
    <property type="molecule type" value="Genomic_DNA"/>
</dbReference>
<evidence type="ECO:0000256" key="1">
    <source>
        <dbReference type="ARBA" id="ARBA00008061"/>
    </source>
</evidence>
<dbReference type="SUPFAM" id="SSF51011">
    <property type="entry name" value="Glycosyl hydrolase domain"/>
    <property type="match status" value="1"/>
</dbReference>
<dbReference type="InterPro" id="IPR006047">
    <property type="entry name" value="GH13_cat_dom"/>
</dbReference>
<evidence type="ECO:0000256" key="3">
    <source>
        <dbReference type="ARBA" id="ARBA00023295"/>
    </source>
</evidence>
<keyword evidence="3 5" id="KW-0326">Glycosidase</keyword>
<gene>
    <name evidence="5" type="primary">malL_2</name>
    <name evidence="5" type="ORF">CPLFYP93_01513</name>
</gene>
<dbReference type="InterPro" id="IPR017853">
    <property type="entry name" value="GH"/>
</dbReference>
<dbReference type="AlphaFoldDB" id="A0A6N3CGK5"/>
<dbReference type="SUPFAM" id="SSF51445">
    <property type="entry name" value="(Trans)glycosidases"/>
    <property type="match status" value="1"/>
</dbReference>
<evidence type="ECO:0000256" key="2">
    <source>
        <dbReference type="ARBA" id="ARBA00022801"/>
    </source>
</evidence>
<dbReference type="GO" id="GO:0009313">
    <property type="term" value="P:oligosaccharide catabolic process"/>
    <property type="evidence" value="ECO:0007669"/>
    <property type="project" value="TreeGrafter"/>
</dbReference>